<gene>
    <name evidence="2" type="ORF">FEG63_30435</name>
</gene>
<comment type="caution">
    <text evidence="2">The sequence shown here is derived from an EMBL/GenBank/DDBJ whole genome shotgun (WGS) entry which is preliminary data.</text>
</comment>
<accession>A0ABX2K474</accession>
<protein>
    <submittedName>
        <fullName evidence="2">Lysophospholipase</fullName>
    </submittedName>
</protein>
<evidence type="ECO:0000259" key="1">
    <source>
        <dbReference type="Pfam" id="PF12146"/>
    </source>
</evidence>
<dbReference type="EMBL" id="VBSB01000036">
    <property type="protein sequence ID" value="NTY63844.1"/>
    <property type="molecule type" value="Genomic_DNA"/>
</dbReference>
<dbReference type="RefSeq" id="WP_174401437.1">
    <property type="nucleotide sequence ID" value="NZ_VBSB01000036.1"/>
</dbReference>
<dbReference type="Proteomes" id="UP000708347">
    <property type="component" value="Unassembled WGS sequence"/>
</dbReference>
<dbReference type="InterPro" id="IPR029058">
    <property type="entry name" value="AB_hydrolase_fold"/>
</dbReference>
<feature type="domain" description="Serine aminopeptidase S33" evidence="1">
    <location>
        <begin position="28"/>
        <end position="159"/>
    </location>
</feature>
<dbReference type="Gene3D" id="3.40.50.1820">
    <property type="entry name" value="alpha/beta hydrolase"/>
    <property type="match status" value="1"/>
</dbReference>
<dbReference type="InterPro" id="IPR022742">
    <property type="entry name" value="Hydrolase_4"/>
</dbReference>
<sequence>MTSAATPTRRVVPVDGIPMSGLFAEAPNPRAVIIALHGGASSAAYFDCPGHPDLSLLRSAAAIGFSVVALDRPGYGASAPYSDAMWEPERRVELAYGAADAMLGNRDRGAGLFILAHSNGCELALRMAVAERGRDLLGLELAGTGLRQYPAARAILKQATPTHRPAGIRELIWAPEELYPADVVNAVGSAGAPPQEAEVSTNWAGRDFPALAAHVVAPVRFTAAEHEKVWDSTPEALADIAAVFTKSSHVEIHHQHGAGHNLSLGITAAQYHSSIFSFVDQCINADANQEAG</sequence>
<name>A0ABX2K474_9MYCO</name>
<dbReference type="SUPFAM" id="SSF53474">
    <property type="entry name" value="alpha/beta-Hydrolases"/>
    <property type="match status" value="1"/>
</dbReference>
<proteinExistence type="predicted"/>
<reference evidence="2 3" key="1">
    <citation type="submission" date="2019-05" db="EMBL/GenBank/DDBJ databases">
        <title>Mycolicibacterium sphagni ENV482 genome assembly.</title>
        <authorList>
            <person name="Chen W."/>
            <person name="Faulkner N.W."/>
            <person name="Hyman M.R."/>
        </authorList>
    </citation>
    <scope>NUCLEOTIDE SEQUENCE [LARGE SCALE GENOMIC DNA]</scope>
    <source>
        <strain evidence="2 3">ENV482</strain>
    </source>
</reference>
<evidence type="ECO:0000313" key="3">
    <source>
        <dbReference type="Proteomes" id="UP000708347"/>
    </source>
</evidence>
<organism evidence="2 3">
    <name type="scientific">Mycolicibacterium sphagni</name>
    <dbReference type="NCBI Taxonomy" id="1786"/>
    <lineage>
        <taxon>Bacteria</taxon>
        <taxon>Bacillati</taxon>
        <taxon>Actinomycetota</taxon>
        <taxon>Actinomycetes</taxon>
        <taxon>Mycobacteriales</taxon>
        <taxon>Mycobacteriaceae</taxon>
        <taxon>Mycolicibacterium</taxon>
    </lineage>
</organism>
<keyword evidence="3" id="KW-1185">Reference proteome</keyword>
<evidence type="ECO:0000313" key="2">
    <source>
        <dbReference type="EMBL" id="NTY63844.1"/>
    </source>
</evidence>
<dbReference type="Pfam" id="PF12146">
    <property type="entry name" value="Hydrolase_4"/>
    <property type="match status" value="1"/>
</dbReference>